<evidence type="ECO:0000256" key="13">
    <source>
        <dbReference type="NCBIfam" id="TIGR00437"/>
    </source>
</evidence>
<keyword evidence="2 14" id="KW-0813">Transport</keyword>
<sequence length="771" mass="82717">MSANVIVALAGNPNSGKTTAFNEYTGSRQHVGNYPGITVEKKEGIARVDGREVRVVDLPGTYSLTAYTQEEVVARRVLVEDRPDVVIDVINAGALERNLYLAVQLMELGIPVALGLNMIDEARKQGLRIDAARLSQLLDLPVVETVARTGEGLKGLMSAAVAHGDARRGTPWKPLEISYGPDLDPVLARMVERIEAARFLTDKYPARWVALKYLESDEDIRALGRAAGPLAAELEAMASEVARHLEATLNSYPEAVIADYRYGYISGVLRQGVLTRHDELSQRLAASDRMDRVLTHRLLGPVIMLAVLYGIYEITFAIGEYPMGWVEAFFGWMNETASAALPDGLLKSLVVSGIIDGVGGVMGFVPLIMLMFMMIAFLEDSGYMARVAYMLDRVFRLFGLHGCSVMPYIVSGGIAGGCAVPGVMAARTLRSPRERLATILTAPFMTCGAKLPVFILFVGVFFAEQEAQAMFALTLLGWGMALIVSRILRSTVIKGESTPFVMELPPYRLPTLRGMLIHTWERTWQYIKKAGTVILAISILLWAAMTFPQLPEDRTAAFEAQRAAVTAQKEAAEAAGEKVVAAETAEADKGASGDAVAEAPAADEAGESSEAAAEGEEEDPFEAQLAVIDAEEAAAGLEYSIAGRVGIALETVTGVAGFDWRTNIALVGGFAAKEVIVSTLGTAYSLGEVDAEDAGSLAERIKADPHWTPAAAAALMVFVLLYAPCFVTVVAIKQESGSWRWAIFSTVFSTVLAFGLAVAVYQVGTAMLAGG</sequence>
<evidence type="ECO:0000256" key="4">
    <source>
        <dbReference type="ARBA" id="ARBA00022496"/>
    </source>
</evidence>
<comment type="caution">
    <text evidence="14">Lacks conserved residue(s) required for the propagation of feature annotation.</text>
</comment>
<dbReference type="Gene3D" id="3.40.50.300">
    <property type="entry name" value="P-loop containing nucleotide triphosphate hydrolases"/>
    <property type="match status" value="1"/>
</dbReference>
<evidence type="ECO:0000256" key="5">
    <source>
        <dbReference type="ARBA" id="ARBA00022692"/>
    </source>
</evidence>
<dbReference type="Pfam" id="PF02421">
    <property type="entry name" value="FeoB_N"/>
    <property type="match status" value="1"/>
</dbReference>
<feature type="region of interest" description="Disordered" evidence="15">
    <location>
        <begin position="583"/>
        <end position="621"/>
    </location>
</feature>
<feature type="transmembrane region" description="Helical" evidence="14">
    <location>
        <begin position="739"/>
        <end position="761"/>
    </location>
</feature>
<keyword evidence="6" id="KW-0547">Nucleotide-binding</keyword>
<evidence type="ECO:0000256" key="8">
    <source>
        <dbReference type="ARBA" id="ARBA00023004"/>
    </source>
</evidence>
<comment type="similarity">
    <text evidence="14">Belongs to the TRAFAC class TrmE-Era-EngA-EngB-Septin-like GTPase superfamily. FeoB GTPase (TC 9.A.8) family.</text>
</comment>
<organism evidence="17 18">
    <name type="scientific">Nitratidesulfovibrio oxamicus</name>
    <dbReference type="NCBI Taxonomy" id="32016"/>
    <lineage>
        <taxon>Bacteria</taxon>
        <taxon>Pseudomonadati</taxon>
        <taxon>Thermodesulfobacteriota</taxon>
        <taxon>Desulfovibrionia</taxon>
        <taxon>Desulfovibrionales</taxon>
        <taxon>Desulfovibrionaceae</taxon>
        <taxon>Nitratidesulfovibrio</taxon>
    </lineage>
</organism>
<evidence type="ECO:0000256" key="9">
    <source>
        <dbReference type="ARBA" id="ARBA00023065"/>
    </source>
</evidence>
<evidence type="ECO:0000256" key="1">
    <source>
        <dbReference type="ARBA" id="ARBA00004651"/>
    </source>
</evidence>
<feature type="transmembrane region" description="Helical" evidence="14">
    <location>
        <begin position="398"/>
        <end position="424"/>
    </location>
</feature>
<dbReference type="PANTHER" id="PTHR43185:SF1">
    <property type="entry name" value="FE(2+) TRANSPORTER FEOB"/>
    <property type="match status" value="1"/>
</dbReference>
<keyword evidence="4 14" id="KW-0410">Iron transport</keyword>
<protein>
    <recommendedName>
        <fullName evidence="12 13">Ferrous iron transport protein B</fullName>
    </recommendedName>
</protein>
<keyword evidence="10 14" id="KW-0342">GTP-binding</keyword>
<dbReference type="CDD" id="cd01879">
    <property type="entry name" value="FeoB"/>
    <property type="match status" value="1"/>
</dbReference>
<reference evidence="17 18" key="1">
    <citation type="submission" date="2019-08" db="EMBL/GenBank/DDBJ databases">
        <authorList>
            <person name="Luo N."/>
        </authorList>
    </citation>
    <scope>NUCLEOTIDE SEQUENCE [LARGE SCALE GENOMIC DNA]</scope>
    <source>
        <strain evidence="17 18">NCIMB 9442</strain>
    </source>
</reference>
<dbReference type="InterPro" id="IPR027417">
    <property type="entry name" value="P-loop_NTPase"/>
</dbReference>
<evidence type="ECO:0000256" key="12">
    <source>
        <dbReference type="ARBA" id="ARBA00031200"/>
    </source>
</evidence>
<feature type="transmembrane region" description="Helical" evidence="14">
    <location>
        <begin position="436"/>
        <end position="463"/>
    </location>
</feature>
<comment type="subcellular location">
    <subcellularLocation>
        <location evidence="14">Cell inner membrane</location>
        <topology evidence="14">Multi-pass membrane protein</topology>
    </subcellularLocation>
    <subcellularLocation>
        <location evidence="1">Cell membrane</location>
        <topology evidence="1">Multi-pass membrane protein</topology>
    </subcellularLocation>
</comment>
<keyword evidence="9" id="KW-0406">Ion transport</keyword>
<dbReference type="Pfam" id="PF07664">
    <property type="entry name" value="FeoB_C"/>
    <property type="match status" value="1"/>
</dbReference>
<keyword evidence="18" id="KW-1185">Reference proteome</keyword>
<dbReference type="PANTHER" id="PTHR43185">
    <property type="entry name" value="FERROUS IRON TRANSPORT PROTEIN B"/>
    <property type="match status" value="1"/>
</dbReference>
<evidence type="ECO:0000259" key="16">
    <source>
        <dbReference type="PROSITE" id="PS51711"/>
    </source>
</evidence>
<dbReference type="InterPro" id="IPR011640">
    <property type="entry name" value="Fe2_transport_prot_B_C"/>
</dbReference>
<dbReference type="InterPro" id="IPR050860">
    <property type="entry name" value="FeoB_GTPase"/>
</dbReference>
<feature type="transmembrane region" description="Helical" evidence="14">
    <location>
        <begin position="358"/>
        <end position="378"/>
    </location>
</feature>
<feature type="transmembrane region" description="Helical" evidence="14">
    <location>
        <begin position="710"/>
        <end position="732"/>
    </location>
</feature>
<dbReference type="InterPro" id="IPR041069">
    <property type="entry name" value="FeoB_Cyto"/>
</dbReference>
<evidence type="ECO:0000256" key="10">
    <source>
        <dbReference type="ARBA" id="ARBA00023134"/>
    </source>
</evidence>
<dbReference type="InterPro" id="IPR003373">
    <property type="entry name" value="Fe2_transport_prot-B"/>
</dbReference>
<feature type="transmembrane region" description="Helical" evidence="14">
    <location>
        <begin position="298"/>
        <end position="319"/>
    </location>
</feature>
<dbReference type="Proteomes" id="UP001194469">
    <property type="component" value="Unassembled WGS sequence"/>
</dbReference>
<dbReference type="EMBL" id="VRYY01000088">
    <property type="protein sequence ID" value="MBG3876231.1"/>
    <property type="molecule type" value="Genomic_DNA"/>
</dbReference>
<keyword evidence="5 14" id="KW-0812">Transmembrane</keyword>
<dbReference type="RefSeq" id="WP_196608408.1">
    <property type="nucleotide sequence ID" value="NZ_VRYY01000088.1"/>
</dbReference>
<name>A0ABS0J1G1_9BACT</name>
<dbReference type="InterPro" id="IPR011642">
    <property type="entry name" value="Gate_dom"/>
</dbReference>
<dbReference type="Gene3D" id="1.10.287.1770">
    <property type="match status" value="1"/>
</dbReference>
<dbReference type="Pfam" id="PF17910">
    <property type="entry name" value="FeoB_Cyto"/>
    <property type="match status" value="1"/>
</dbReference>
<feature type="compositionally biased region" description="Low complexity" evidence="15">
    <location>
        <begin position="592"/>
        <end position="612"/>
    </location>
</feature>
<evidence type="ECO:0000256" key="14">
    <source>
        <dbReference type="RuleBase" id="RU362098"/>
    </source>
</evidence>
<dbReference type="InterPro" id="IPR030389">
    <property type="entry name" value="G_FEOB_dom"/>
</dbReference>
<dbReference type="PROSITE" id="PS51711">
    <property type="entry name" value="G_FEOB"/>
    <property type="match status" value="1"/>
</dbReference>
<keyword evidence="7 14" id="KW-1133">Transmembrane helix</keyword>
<keyword evidence="3" id="KW-1003">Cell membrane</keyword>
<dbReference type="Pfam" id="PF07670">
    <property type="entry name" value="Gate"/>
    <property type="match status" value="2"/>
</dbReference>
<evidence type="ECO:0000256" key="3">
    <source>
        <dbReference type="ARBA" id="ARBA00022475"/>
    </source>
</evidence>
<comment type="caution">
    <text evidence="17">The sequence shown here is derived from an EMBL/GenBank/DDBJ whole genome shotgun (WGS) entry which is preliminary data.</text>
</comment>
<dbReference type="PRINTS" id="PR00326">
    <property type="entry name" value="GTP1OBG"/>
</dbReference>
<feature type="transmembrane region" description="Helical" evidence="14">
    <location>
        <begin position="526"/>
        <end position="545"/>
    </location>
</feature>
<evidence type="ECO:0000256" key="15">
    <source>
        <dbReference type="SAM" id="MobiDB-lite"/>
    </source>
</evidence>
<keyword evidence="11 14" id="KW-0472">Membrane</keyword>
<dbReference type="SUPFAM" id="SSF52540">
    <property type="entry name" value="P-loop containing nucleoside triphosphate hydrolases"/>
    <property type="match status" value="1"/>
</dbReference>
<evidence type="ECO:0000256" key="11">
    <source>
        <dbReference type="ARBA" id="ARBA00023136"/>
    </source>
</evidence>
<feature type="domain" description="FeoB-type G" evidence="16">
    <location>
        <begin position="4"/>
        <end position="166"/>
    </location>
</feature>
<evidence type="ECO:0000313" key="18">
    <source>
        <dbReference type="Proteomes" id="UP001194469"/>
    </source>
</evidence>
<evidence type="ECO:0000256" key="6">
    <source>
        <dbReference type="ARBA" id="ARBA00022741"/>
    </source>
</evidence>
<evidence type="ECO:0000256" key="7">
    <source>
        <dbReference type="ARBA" id="ARBA00022989"/>
    </source>
</evidence>
<dbReference type="InterPro" id="IPR006073">
    <property type="entry name" value="GTP-bd"/>
</dbReference>
<gene>
    <name evidence="17" type="primary">feoB</name>
    <name evidence="17" type="ORF">FVW20_04100</name>
</gene>
<comment type="function">
    <text evidence="14">Probable transporter of a GTP-driven Fe(2+) uptake system.</text>
</comment>
<evidence type="ECO:0000256" key="2">
    <source>
        <dbReference type="ARBA" id="ARBA00022448"/>
    </source>
</evidence>
<keyword evidence="8 14" id="KW-0408">Iron</keyword>
<proteinExistence type="inferred from homology"/>
<dbReference type="NCBIfam" id="TIGR00437">
    <property type="entry name" value="feoB"/>
    <property type="match status" value="1"/>
</dbReference>
<accession>A0ABS0J1G1</accession>
<evidence type="ECO:0000313" key="17">
    <source>
        <dbReference type="EMBL" id="MBG3876231.1"/>
    </source>
</evidence>